<dbReference type="GeneID" id="70186896"/>
<proteinExistence type="predicted"/>
<keyword evidence="2" id="KW-1185">Reference proteome</keyword>
<organism evidence="1 2">
    <name type="scientific">Microdochium trichocladiopsis</name>
    <dbReference type="NCBI Taxonomy" id="1682393"/>
    <lineage>
        <taxon>Eukaryota</taxon>
        <taxon>Fungi</taxon>
        <taxon>Dikarya</taxon>
        <taxon>Ascomycota</taxon>
        <taxon>Pezizomycotina</taxon>
        <taxon>Sordariomycetes</taxon>
        <taxon>Xylariomycetidae</taxon>
        <taxon>Xylariales</taxon>
        <taxon>Microdochiaceae</taxon>
        <taxon>Microdochium</taxon>
    </lineage>
</organism>
<sequence length="212" mass="23182">MTFARVVGPWTKNVVGSPEGHYLIAHGVQGGHHGHDNGHMHSSTTTADLPAASAHPLERKIGGFWNRACGCDRHPDEDATARVVNALIGDVQRYDDPGRKLLPHESIIKRDSGVIVFVVNNDERYGDRSHTIDADELRPASDHISDHCQRFVTGTTGAENAFAIGYMLESNEGGLLNQHVGIHCGKLLKDTEILLGLMNQFPMLGVMGYWVT</sequence>
<evidence type="ECO:0000313" key="1">
    <source>
        <dbReference type="EMBL" id="KAH7018569.1"/>
    </source>
</evidence>
<dbReference type="RefSeq" id="XP_046006836.1">
    <property type="nucleotide sequence ID" value="XM_046157350.1"/>
</dbReference>
<comment type="caution">
    <text evidence="1">The sequence shown here is derived from an EMBL/GenBank/DDBJ whole genome shotgun (WGS) entry which is preliminary data.</text>
</comment>
<reference evidence="1" key="1">
    <citation type="journal article" date="2021" name="Nat. Commun.">
        <title>Genetic determinants of endophytism in the Arabidopsis root mycobiome.</title>
        <authorList>
            <person name="Mesny F."/>
            <person name="Miyauchi S."/>
            <person name="Thiergart T."/>
            <person name="Pickel B."/>
            <person name="Atanasova L."/>
            <person name="Karlsson M."/>
            <person name="Huettel B."/>
            <person name="Barry K.W."/>
            <person name="Haridas S."/>
            <person name="Chen C."/>
            <person name="Bauer D."/>
            <person name="Andreopoulos W."/>
            <person name="Pangilinan J."/>
            <person name="LaButti K."/>
            <person name="Riley R."/>
            <person name="Lipzen A."/>
            <person name="Clum A."/>
            <person name="Drula E."/>
            <person name="Henrissat B."/>
            <person name="Kohler A."/>
            <person name="Grigoriev I.V."/>
            <person name="Martin F.M."/>
            <person name="Hacquard S."/>
        </authorList>
    </citation>
    <scope>NUCLEOTIDE SEQUENCE</scope>
    <source>
        <strain evidence="1">MPI-CAGE-CH-0230</strain>
    </source>
</reference>
<accession>A0A9P9BHK2</accession>
<protein>
    <submittedName>
        <fullName evidence="1">Uncharacterized protein</fullName>
    </submittedName>
</protein>
<name>A0A9P9BHK2_9PEZI</name>
<evidence type="ECO:0000313" key="2">
    <source>
        <dbReference type="Proteomes" id="UP000756346"/>
    </source>
</evidence>
<dbReference type="AlphaFoldDB" id="A0A9P9BHK2"/>
<dbReference type="Proteomes" id="UP000756346">
    <property type="component" value="Unassembled WGS sequence"/>
</dbReference>
<dbReference type="EMBL" id="JAGTJQ010000011">
    <property type="protein sequence ID" value="KAH7018569.1"/>
    <property type="molecule type" value="Genomic_DNA"/>
</dbReference>
<gene>
    <name evidence="1" type="ORF">B0I36DRAFT_354833</name>
</gene>